<sequence>MAEVAAAAIAAEQVVATGVEAAAAVAIAAPTLPLKIALTHLPNPAPEGSPHPALCRSHHTLTVLRNKAYIFGGLDPSNTLCPPGIHTITLPSAPTATNPASVAAPPTTNPDADTPPSETDYNPAYTAYPPFPLQSATTGETLVPAPRAGHAACAWGDRYVLVHGGWGADGRAVEEGGCIWRWDCEELKWGKLRGDSQLGVGMAARGGHWMVGDGRGGRGFVVVVGGRGGSDGGEGGGEGEGGVGREAWMYDFHDMVWTELPSLPATPLAAAYADGKVYIISRDGDGGAGLGGVVHYLDMKESATERALPNALVWESVSFPANPLAPGPQPRAGGALVPLSTGHGREYLVYLFGCSDEEGAEKEYFSDIWTLQLPAHGRSAAAIKDKIREKLPRMESGEFRWAEAEIVPTEQITGEGKVHPGPRGLFAADSCLDGRGVVLWGGVNAKGEDEGDGWVLRLAHGYADNDRWE</sequence>
<dbReference type="EMBL" id="JAGIZQ010000006">
    <property type="protein sequence ID" value="KAH6623304.1"/>
    <property type="molecule type" value="Genomic_DNA"/>
</dbReference>
<proteinExistence type="predicted"/>
<organism evidence="1 2">
    <name type="scientific">Chaetomium tenue</name>
    <dbReference type="NCBI Taxonomy" id="1854479"/>
    <lineage>
        <taxon>Eukaryota</taxon>
        <taxon>Fungi</taxon>
        <taxon>Dikarya</taxon>
        <taxon>Ascomycota</taxon>
        <taxon>Pezizomycotina</taxon>
        <taxon>Sordariomycetes</taxon>
        <taxon>Sordariomycetidae</taxon>
        <taxon>Sordariales</taxon>
        <taxon>Chaetomiaceae</taxon>
        <taxon>Chaetomium</taxon>
    </lineage>
</organism>
<reference evidence="1 2" key="1">
    <citation type="journal article" date="2021" name="Nat. Commun.">
        <title>Genetic determinants of endophytism in the Arabidopsis root mycobiome.</title>
        <authorList>
            <person name="Mesny F."/>
            <person name="Miyauchi S."/>
            <person name="Thiergart T."/>
            <person name="Pickel B."/>
            <person name="Atanasova L."/>
            <person name="Karlsson M."/>
            <person name="Huettel B."/>
            <person name="Barry K.W."/>
            <person name="Haridas S."/>
            <person name="Chen C."/>
            <person name="Bauer D."/>
            <person name="Andreopoulos W."/>
            <person name="Pangilinan J."/>
            <person name="LaButti K."/>
            <person name="Riley R."/>
            <person name="Lipzen A."/>
            <person name="Clum A."/>
            <person name="Drula E."/>
            <person name="Henrissat B."/>
            <person name="Kohler A."/>
            <person name="Grigoriev I.V."/>
            <person name="Martin F.M."/>
            <person name="Hacquard S."/>
        </authorList>
    </citation>
    <scope>NUCLEOTIDE SEQUENCE [LARGE SCALE GENOMIC DNA]</scope>
    <source>
        <strain evidence="1 2">MPI-SDFR-AT-0079</strain>
    </source>
</reference>
<keyword evidence="2" id="KW-1185">Reference proteome</keyword>
<dbReference type="Proteomes" id="UP000724584">
    <property type="component" value="Unassembled WGS sequence"/>
</dbReference>
<evidence type="ECO:0000313" key="1">
    <source>
        <dbReference type="EMBL" id="KAH6623304.1"/>
    </source>
</evidence>
<evidence type="ECO:0000313" key="2">
    <source>
        <dbReference type="Proteomes" id="UP000724584"/>
    </source>
</evidence>
<accession>A0ACB7NYX3</accession>
<protein>
    <submittedName>
        <fullName evidence="1">Uncharacterized protein</fullName>
    </submittedName>
</protein>
<name>A0ACB7NYX3_9PEZI</name>
<comment type="caution">
    <text evidence="1">The sequence shown here is derived from an EMBL/GenBank/DDBJ whole genome shotgun (WGS) entry which is preliminary data.</text>
</comment>
<gene>
    <name evidence="1" type="ORF">F5144DRAFT_497397</name>
</gene>